<dbReference type="Gene3D" id="3.50.90.10">
    <property type="entry name" value="YerB-like"/>
    <property type="match status" value="1"/>
</dbReference>
<evidence type="ECO:0000313" key="6">
    <source>
        <dbReference type="Proteomes" id="UP000295416"/>
    </source>
</evidence>
<feature type="compositionally biased region" description="Basic and acidic residues" evidence="1">
    <location>
        <begin position="26"/>
        <end position="38"/>
    </location>
</feature>
<feature type="domain" description="DUF3048" evidence="3">
    <location>
        <begin position="52"/>
        <end position="193"/>
    </location>
</feature>
<dbReference type="SUPFAM" id="SSF159774">
    <property type="entry name" value="YerB-like"/>
    <property type="match status" value="1"/>
</dbReference>
<dbReference type="RefSeq" id="WP_243647109.1">
    <property type="nucleotide sequence ID" value="NZ_SLXK01000027.1"/>
</dbReference>
<organism evidence="5 6">
    <name type="scientific">Scopulibacillus darangshiensis</name>
    <dbReference type="NCBI Taxonomy" id="442528"/>
    <lineage>
        <taxon>Bacteria</taxon>
        <taxon>Bacillati</taxon>
        <taxon>Bacillota</taxon>
        <taxon>Bacilli</taxon>
        <taxon>Bacillales</taxon>
        <taxon>Sporolactobacillaceae</taxon>
        <taxon>Scopulibacillus</taxon>
    </lineage>
</organism>
<evidence type="ECO:0000259" key="4">
    <source>
        <dbReference type="Pfam" id="PF17479"/>
    </source>
</evidence>
<dbReference type="EMBL" id="SLXK01000027">
    <property type="protein sequence ID" value="TCP24109.1"/>
    <property type="molecule type" value="Genomic_DNA"/>
</dbReference>
<dbReference type="Pfam" id="PF11258">
    <property type="entry name" value="DUF3048"/>
    <property type="match status" value="1"/>
</dbReference>
<dbReference type="Proteomes" id="UP000295416">
    <property type="component" value="Unassembled WGS sequence"/>
</dbReference>
<feature type="region of interest" description="Disordered" evidence="1">
    <location>
        <begin position="26"/>
        <end position="45"/>
    </location>
</feature>
<evidence type="ECO:0000256" key="1">
    <source>
        <dbReference type="SAM" id="MobiDB-lite"/>
    </source>
</evidence>
<comment type="caution">
    <text evidence="5">The sequence shown here is derived from an EMBL/GenBank/DDBJ whole genome shotgun (WGS) entry which is preliminary data.</text>
</comment>
<gene>
    <name evidence="5" type="ORF">EV207_12733</name>
</gene>
<feature type="chain" id="PRO_5038786069" evidence="2">
    <location>
        <begin position="19"/>
        <end position="347"/>
    </location>
</feature>
<dbReference type="PROSITE" id="PS51257">
    <property type="entry name" value="PROKAR_LIPOPROTEIN"/>
    <property type="match status" value="1"/>
</dbReference>
<feature type="signal peptide" evidence="2">
    <location>
        <begin position="1"/>
        <end position="18"/>
    </location>
</feature>
<dbReference type="AlphaFoldDB" id="A0A4R2NQG5"/>
<feature type="domain" description="DUF3048" evidence="4">
    <location>
        <begin position="221"/>
        <end position="328"/>
    </location>
</feature>
<protein>
    <submittedName>
        <fullName evidence="5">DUF3048 family protein</fullName>
    </submittedName>
</protein>
<proteinExistence type="predicted"/>
<dbReference type="InterPro" id="IPR035328">
    <property type="entry name" value="DUF3048_C"/>
</dbReference>
<name>A0A4R2NQG5_9BACL</name>
<evidence type="ECO:0000259" key="3">
    <source>
        <dbReference type="Pfam" id="PF11258"/>
    </source>
</evidence>
<dbReference type="InterPro" id="IPR023158">
    <property type="entry name" value="YerB-like_sf"/>
</dbReference>
<dbReference type="Pfam" id="PF17479">
    <property type="entry name" value="DUF3048_C"/>
    <property type="match status" value="1"/>
</dbReference>
<dbReference type="InterPro" id="IPR021416">
    <property type="entry name" value="DUF3048_N"/>
</dbReference>
<accession>A0A4R2NQG5</accession>
<keyword evidence="6" id="KW-1185">Reference proteome</keyword>
<sequence length="347" mass="38706">MKKLIWAAAMLFAVAVLMIGCSSEKNGEKNKSDNDKVGDVSNSANDGKKYPLTGLAAKGDIDQRVVGVMVNNHHKARPQSGIYKADIVYEVLAEGNITRFLALFQSEKPKIIGPVRSARPYFIKLNNGYHGLFIAHGWSPDAKKMLKSGATDNINGLFYDGTLFHRVDFRKAPHNSYIPYKNIVKGAKEKGYSLRDDVKPLPFLNKEEVKQIKGSSVYKATIKYGEQNVVSYVYNDKAGVFDRLINGEKSHDRETETPITAANVLIVTSDHRYIDSYGRRAIDLKSGGDAYLLQKGKLKKVSWKNKDGRILPYKNGKPVKFVPGKTWINIIPSEPGLDNVKIENKES</sequence>
<evidence type="ECO:0000313" key="5">
    <source>
        <dbReference type="EMBL" id="TCP24109.1"/>
    </source>
</evidence>
<evidence type="ECO:0000256" key="2">
    <source>
        <dbReference type="SAM" id="SignalP"/>
    </source>
</evidence>
<reference evidence="5 6" key="1">
    <citation type="submission" date="2019-03" db="EMBL/GenBank/DDBJ databases">
        <title>Genomic Encyclopedia of Type Strains, Phase IV (KMG-IV): sequencing the most valuable type-strain genomes for metagenomic binning, comparative biology and taxonomic classification.</title>
        <authorList>
            <person name="Goeker M."/>
        </authorList>
    </citation>
    <scope>NUCLEOTIDE SEQUENCE [LARGE SCALE GENOMIC DNA]</scope>
    <source>
        <strain evidence="5 6">DSM 19377</strain>
    </source>
</reference>
<keyword evidence="2" id="KW-0732">Signal</keyword>